<dbReference type="EMBL" id="BSYO01000013">
    <property type="protein sequence ID" value="GMH13784.1"/>
    <property type="molecule type" value="Genomic_DNA"/>
</dbReference>
<name>A0AAD3XR98_NEPGR</name>
<dbReference type="Proteomes" id="UP001279734">
    <property type="component" value="Unassembled WGS sequence"/>
</dbReference>
<reference evidence="1" key="1">
    <citation type="submission" date="2023-05" db="EMBL/GenBank/DDBJ databases">
        <title>Nepenthes gracilis genome sequencing.</title>
        <authorList>
            <person name="Fukushima K."/>
        </authorList>
    </citation>
    <scope>NUCLEOTIDE SEQUENCE</scope>
    <source>
        <strain evidence="1">SING2019-196</strain>
    </source>
</reference>
<evidence type="ECO:0000313" key="1">
    <source>
        <dbReference type="EMBL" id="GMH13784.1"/>
    </source>
</evidence>
<dbReference type="AlphaFoldDB" id="A0AAD3XR98"/>
<gene>
    <name evidence="1" type="ORF">Nepgr_015625</name>
</gene>
<evidence type="ECO:0000313" key="2">
    <source>
        <dbReference type="Proteomes" id="UP001279734"/>
    </source>
</evidence>
<organism evidence="1 2">
    <name type="scientific">Nepenthes gracilis</name>
    <name type="common">Slender pitcher plant</name>
    <dbReference type="NCBI Taxonomy" id="150966"/>
    <lineage>
        <taxon>Eukaryota</taxon>
        <taxon>Viridiplantae</taxon>
        <taxon>Streptophyta</taxon>
        <taxon>Embryophyta</taxon>
        <taxon>Tracheophyta</taxon>
        <taxon>Spermatophyta</taxon>
        <taxon>Magnoliopsida</taxon>
        <taxon>eudicotyledons</taxon>
        <taxon>Gunneridae</taxon>
        <taxon>Pentapetalae</taxon>
        <taxon>Caryophyllales</taxon>
        <taxon>Nepenthaceae</taxon>
        <taxon>Nepenthes</taxon>
    </lineage>
</organism>
<comment type="caution">
    <text evidence="1">The sequence shown here is derived from an EMBL/GenBank/DDBJ whole genome shotgun (WGS) entry which is preliminary data.</text>
</comment>
<proteinExistence type="predicted"/>
<keyword evidence="2" id="KW-1185">Reference proteome</keyword>
<sequence length="110" mass="12190">MWNSIARPASSFRFDDNKTLGSNKLSSAFLIRLWDVIYHLIMEAISDVVGDGKHLKRISSTLICLVPKVVFLSKITNFCTISCCNVLCNAISKVIVSELKAIIPSIVDKC</sequence>
<accession>A0AAD3XR98</accession>
<protein>
    <submittedName>
        <fullName evidence="1">Uncharacterized protein</fullName>
    </submittedName>
</protein>